<evidence type="ECO:0000256" key="1">
    <source>
        <dbReference type="ARBA" id="ARBA00007553"/>
    </source>
</evidence>
<dbReference type="EMBL" id="QRIN01000043">
    <property type="protein sequence ID" value="RHG64572.1"/>
    <property type="molecule type" value="Genomic_DNA"/>
</dbReference>
<reference evidence="4" key="2">
    <citation type="submission" date="2022-07" db="EMBL/GenBank/DDBJ databases">
        <title>Prevotella copri.</title>
        <authorList>
            <person name="Yang C."/>
        </authorList>
    </citation>
    <scope>NUCLEOTIDE SEQUENCE</scope>
    <source>
        <strain evidence="4">HF1805</strain>
    </source>
</reference>
<dbReference type="Proteomes" id="UP000286501">
    <property type="component" value="Unassembled WGS sequence"/>
</dbReference>
<evidence type="ECO:0000313" key="4">
    <source>
        <dbReference type="EMBL" id="MCP9548610.1"/>
    </source>
</evidence>
<evidence type="ECO:0000313" key="5">
    <source>
        <dbReference type="EMBL" id="RGW43494.1"/>
    </source>
</evidence>
<dbReference type="Proteomes" id="UP001205506">
    <property type="component" value="Unassembled WGS sequence"/>
</dbReference>
<feature type="domain" description="N-acetylmuramoyl-L-alanine amidase" evidence="2">
    <location>
        <begin position="2"/>
        <end position="129"/>
    </location>
</feature>
<dbReference type="InterPro" id="IPR015510">
    <property type="entry name" value="PGRP"/>
</dbReference>
<comment type="similarity">
    <text evidence="1">Belongs to the N-acetylmuramoyl-L-alanine amidase 2 family.</text>
</comment>
<dbReference type="EMBL" id="JANDWU010000004">
    <property type="protein sequence ID" value="MCP9548610.1"/>
    <property type="molecule type" value="Genomic_DNA"/>
</dbReference>
<dbReference type="EMBL" id="QSAG01000007">
    <property type="protein sequence ID" value="RGW43494.1"/>
    <property type="molecule type" value="Genomic_DNA"/>
</dbReference>
<dbReference type="Pfam" id="PF01510">
    <property type="entry name" value="Amidase_2"/>
    <property type="match status" value="1"/>
</dbReference>
<evidence type="ECO:0000313" key="9">
    <source>
        <dbReference type="Proteomes" id="UP001205506"/>
    </source>
</evidence>
<accession>A0A3R6H6P5</accession>
<dbReference type="PANTHER" id="PTHR11022:SF41">
    <property type="entry name" value="PEPTIDOGLYCAN-RECOGNITION PROTEIN LC-RELATED"/>
    <property type="match status" value="1"/>
</dbReference>
<name>A0A3R6H6P5_9BACT</name>
<comment type="caution">
    <text evidence="4">The sequence shown here is derived from an EMBL/GenBank/DDBJ whole genome shotgun (WGS) entry which is preliminary data.</text>
</comment>
<feature type="domain" description="Peptidoglycan recognition protein family" evidence="3">
    <location>
        <begin position="2"/>
        <end position="121"/>
    </location>
</feature>
<dbReference type="SMART" id="SM00644">
    <property type="entry name" value="Ami_2"/>
    <property type="match status" value="1"/>
</dbReference>
<dbReference type="InterPro" id="IPR006619">
    <property type="entry name" value="PGRP_domain_met/bac"/>
</dbReference>
<organism evidence="4 9">
    <name type="scientific">Segatella copri</name>
    <dbReference type="NCBI Taxonomy" id="165179"/>
    <lineage>
        <taxon>Bacteria</taxon>
        <taxon>Pseudomonadati</taxon>
        <taxon>Bacteroidota</taxon>
        <taxon>Bacteroidia</taxon>
        <taxon>Bacteroidales</taxon>
        <taxon>Prevotellaceae</taxon>
        <taxon>Segatella</taxon>
    </lineage>
</organism>
<evidence type="ECO:0000313" key="7">
    <source>
        <dbReference type="Proteomes" id="UP000283785"/>
    </source>
</evidence>
<proteinExistence type="inferred from homology"/>
<dbReference type="GO" id="GO:0009253">
    <property type="term" value="P:peptidoglycan catabolic process"/>
    <property type="evidence" value="ECO:0007669"/>
    <property type="project" value="InterPro"/>
</dbReference>
<evidence type="ECO:0000259" key="3">
    <source>
        <dbReference type="SMART" id="SM00701"/>
    </source>
</evidence>
<dbReference type="EC" id="3.5.1.28" evidence="4"/>
<protein>
    <submittedName>
        <fullName evidence="4">N-acetylmuramoyl-L-alanine amidase</fullName>
        <ecNumber evidence="4">3.5.1.28</ecNumber>
    </submittedName>
</protein>
<evidence type="ECO:0000313" key="6">
    <source>
        <dbReference type="EMBL" id="RHG64572.1"/>
    </source>
</evidence>
<dbReference type="SUPFAM" id="SSF55846">
    <property type="entry name" value="N-acetylmuramoyl-L-alanine amidase-like"/>
    <property type="match status" value="1"/>
</dbReference>
<dbReference type="GO" id="GO:0008745">
    <property type="term" value="F:N-acetylmuramoyl-L-alanine amidase activity"/>
    <property type="evidence" value="ECO:0007669"/>
    <property type="project" value="UniProtKB-EC"/>
</dbReference>
<keyword evidence="4" id="KW-0378">Hydrolase</keyword>
<evidence type="ECO:0000259" key="2">
    <source>
        <dbReference type="SMART" id="SM00644"/>
    </source>
</evidence>
<dbReference type="SMART" id="SM00701">
    <property type="entry name" value="PGRP"/>
    <property type="match status" value="1"/>
</dbReference>
<sequence length="142" mass="16095">MRDIDMIVVHCSGSRCDHRYTMKMLRYDHVHNNGWTDIGYHFYITLDGVVHACRPVERMGSHAIGYNAHSIGICYEGGLSPSGCISDTRTPEQKESMKHLIQDLHHRFPGIRTILGHRDLPGVQKACPCFDATKLQYLLDAS</sequence>
<dbReference type="RefSeq" id="WP_118064333.1">
    <property type="nucleotide sequence ID" value="NZ_JANDWU010000004.1"/>
</dbReference>
<dbReference type="CDD" id="cd06583">
    <property type="entry name" value="PGRP"/>
    <property type="match status" value="1"/>
</dbReference>
<evidence type="ECO:0000313" key="8">
    <source>
        <dbReference type="Proteomes" id="UP000286501"/>
    </source>
</evidence>
<dbReference type="AlphaFoldDB" id="A0A3R6H6P5"/>
<gene>
    <name evidence="6" type="ORF">DW250_10375</name>
    <name evidence="5" type="ORF">DWV76_05490</name>
    <name evidence="4" type="ORF">NNC68_03840</name>
</gene>
<dbReference type="InterPro" id="IPR036505">
    <property type="entry name" value="Amidase/PGRP_sf"/>
</dbReference>
<reference evidence="7 8" key="1">
    <citation type="submission" date="2018-08" db="EMBL/GenBank/DDBJ databases">
        <title>A genome reference for cultivated species of the human gut microbiota.</title>
        <authorList>
            <person name="Zou Y."/>
            <person name="Xue W."/>
            <person name="Luo G."/>
        </authorList>
    </citation>
    <scope>NUCLEOTIDE SEQUENCE [LARGE SCALE GENOMIC DNA]</scope>
    <source>
        <strain evidence="5 7">AF12-50</strain>
        <strain evidence="6 8">AM22-1</strain>
    </source>
</reference>
<dbReference type="PANTHER" id="PTHR11022">
    <property type="entry name" value="PEPTIDOGLYCAN RECOGNITION PROTEIN"/>
    <property type="match status" value="1"/>
</dbReference>
<dbReference type="Proteomes" id="UP000283785">
    <property type="component" value="Unassembled WGS sequence"/>
</dbReference>
<dbReference type="InterPro" id="IPR002502">
    <property type="entry name" value="Amidase_domain"/>
</dbReference>
<dbReference type="Gene3D" id="3.40.80.10">
    <property type="entry name" value="Peptidoglycan recognition protein-like"/>
    <property type="match status" value="1"/>
</dbReference>
<dbReference type="GO" id="GO:0008270">
    <property type="term" value="F:zinc ion binding"/>
    <property type="evidence" value="ECO:0007669"/>
    <property type="project" value="InterPro"/>
</dbReference>